<dbReference type="GO" id="GO:0070819">
    <property type="term" value="F:menaquinone-dependent protoporphyrinogen oxidase activity"/>
    <property type="evidence" value="ECO:0007669"/>
    <property type="project" value="TreeGrafter"/>
</dbReference>
<dbReference type="InterPro" id="IPR026816">
    <property type="entry name" value="Flavodoxin_dom"/>
</dbReference>
<name>A0A9W5REG7_9ACTO</name>
<reference evidence="2 3" key="1">
    <citation type="submission" date="2013-05" db="EMBL/GenBank/DDBJ databases">
        <title>The Genome Sequence of Actinomyces europaeus ACS-120-V-COL10B.</title>
        <authorList>
            <consortium name="The Broad Institute Genomics Platform"/>
            <person name="Earl A."/>
            <person name="Ward D."/>
            <person name="Feldgarden M."/>
            <person name="Gevers D."/>
            <person name="Saerens B."/>
            <person name="Vaneechoutte M."/>
            <person name="Walker B."/>
            <person name="Young S."/>
            <person name="Zeng Q."/>
            <person name="Gargeya S."/>
            <person name="Fitzgerald M."/>
            <person name="Haas B."/>
            <person name="Abouelleil A."/>
            <person name="Allen A.W."/>
            <person name="Alvarado L."/>
            <person name="Arachchi H.M."/>
            <person name="Berlin A.M."/>
            <person name="Chapman S.B."/>
            <person name="Gainer-Dewar J."/>
            <person name="Goldberg J."/>
            <person name="Griggs A."/>
            <person name="Gujja S."/>
            <person name="Hansen M."/>
            <person name="Howarth C."/>
            <person name="Imamovic A."/>
            <person name="Ireland A."/>
            <person name="Larimer J."/>
            <person name="McCowan C."/>
            <person name="Murphy C."/>
            <person name="Pearson M."/>
            <person name="Poon T.W."/>
            <person name="Priest M."/>
            <person name="Roberts A."/>
            <person name="Saif S."/>
            <person name="Shea T."/>
            <person name="Sisk P."/>
            <person name="Sykes S."/>
            <person name="Wortman J."/>
            <person name="Nusbaum C."/>
            <person name="Birren B."/>
        </authorList>
    </citation>
    <scope>NUCLEOTIDE SEQUENCE [LARGE SCALE GENOMIC DNA]</scope>
    <source>
        <strain evidence="2 3">ACS-120-V-Col10b</strain>
    </source>
</reference>
<dbReference type="GO" id="GO:0006783">
    <property type="term" value="P:heme biosynthetic process"/>
    <property type="evidence" value="ECO:0007669"/>
    <property type="project" value="TreeGrafter"/>
</dbReference>
<feature type="domain" description="Flavodoxin" evidence="1">
    <location>
        <begin position="13"/>
        <end position="156"/>
    </location>
</feature>
<dbReference type="PANTHER" id="PTHR38030:SF2">
    <property type="entry name" value="PROTOPORPHYRINOGEN IX DEHYDROGENASE [QUINONE]"/>
    <property type="match status" value="1"/>
</dbReference>
<proteinExistence type="predicted"/>
<comment type="caution">
    <text evidence="2">The sequence shown here is derived from an EMBL/GenBank/DDBJ whole genome shotgun (WGS) entry which is preliminary data.</text>
</comment>
<sequence>MMADELKNAPRVLVIYNTVTGFSKTYGTWIAEDLKADLRPLSEVVEGVKSGRINLASYDLVVYGAGVRMAIIRGFKKFRKMAKDAGILNQGRVIVWANGGTPQHPDRDWKCAARTFTKNELAKGEFPFFYFEGGVRYEGLPAGEKALLKVFAKRVQKYRDRGEWAVAVADHIAEGYDHTNRDSIAPLVECAQAVLKNRLNRLG</sequence>
<dbReference type="EMBL" id="AGWN01000001">
    <property type="protein sequence ID" value="EPD30857.1"/>
    <property type="molecule type" value="Genomic_DNA"/>
</dbReference>
<evidence type="ECO:0000313" key="3">
    <source>
        <dbReference type="Proteomes" id="UP000014387"/>
    </source>
</evidence>
<evidence type="ECO:0000259" key="1">
    <source>
        <dbReference type="Pfam" id="PF12724"/>
    </source>
</evidence>
<dbReference type="RefSeq" id="WP_016443969.1">
    <property type="nucleotide sequence ID" value="NZ_KE150266.1"/>
</dbReference>
<accession>A0A9W5REG7</accession>
<dbReference type="SUPFAM" id="SSF52218">
    <property type="entry name" value="Flavoproteins"/>
    <property type="match status" value="1"/>
</dbReference>
<dbReference type="PANTHER" id="PTHR38030">
    <property type="entry name" value="PROTOPORPHYRINOGEN IX DEHYDROGENASE [MENAQUINONE]"/>
    <property type="match status" value="1"/>
</dbReference>
<dbReference type="Proteomes" id="UP000014387">
    <property type="component" value="Unassembled WGS sequence"/>
</dbReference>
<protein>
    <recommendedName>
        <fullName evidence="1">Flavodoxin domain-containing protein</fullName>
    </recommendedName>
</protein>
<dbReference type="InterPro" id="IPR052200">
    <property type="entry name" value="Protoporphyrinogen_IX_DH"/>
</dbReference>
<dbReference type="GO" id="GO:0010181">
    <property type="term" value="F:FMN binding"/>
    <property type="evidence" value="ECO:0007669"/>
    <property type="project" value="TreeGrafter"/>
</dbReference>
<gene>
    <name evidence="2" type="ORF">HMPREF9238_00612</name>
</gene>
<dbReference type="AlphaFoldDB" id="A0A9W5REG7"/>
<evidence type="ECO:0000313" key="2">
    <source>
        <dbReference type="EMBL" id="EPD30857.1"/>
    </source>
</evidence>
<dbReference type="Pfam" id="PF12724">
    <property type="entry name" value="Flavodoxin_5"/>
    <property type="match status" value="1"/>
</dbReference>
<dbReference type="InterPro" id="IPR029039">
    <property type="entry name" value="Flavoprotein-like_sf"/>
</dbReference>
<organism evidence="2 3">
    <name type="scientific">Gleimia europaea ACS-120-V-Col10b</name>
    <dbReference type="NCBI Taxonomy" id="883069"/>
    <lineage>
        <taxon>Bacteria</taxon>
        <taxon>Bacillati</taxon>
        <taxon>Actinomycetota</taxon>
        <taxon>Actinomycetes</taxon>
        <taxon>Actinomycetales</taxon>
        <taxon>Actinomycetaceae</taxon>
        <taxon>Gleimia</taxon>
    </lineage>
</organism>
<keyword evidence="3" id="KW-1185">Reference proteome</keyword>